<organism evidence="8 9">
    <name type="scientific">Marinobacterium aestuariivivens</name>
    <dbReference type="NCBI Taxonomy" id="1698799"/>
    <lineage>
        <taxon>Bacteria</taxon>
        <taxon>Pseudomonadati</taxon>
        <taxon>Pseudomonadota</taxon>
        <taxon>Gammaproteobacteria</taxon>
        <taxon>Oceanospirillales</taxon>
        <taxon>Oceanospirillaceae</taxon>
        <taxon>Marinobacterium</taxon>
    </lineage>
</organism>
<keyword evidence="4 8" id="KW-0808">Transferase</keyword>
<dbReference type="EMBL" id="JBHSWE010000002">
    <property type="protein sequence ID" value="MFC6674288.1"/>
    <property type="molecule type" value="Genomic_DNA"/>
</dbReference>
<keyword evidence="2" id="KW-0678">Repressor</keyword>
<accession>A0ABW2A9U9</accession>
<dbReference type="GO" id="GO:0016746">
    <property type="term" value="F:acyltransferase activity"/>
    <property type="evidence" value="ECO:0007669"/>
    <property type="project" value="UniProtKB-KW"/>
</dbReference>
<reference evidence="9" key="1">
    <citation type="journal article" date="2019" name="Int. J. Syst. Evol. Microbiol.">
        <title>The Global Catalogue of Microorganisms (GCM) 10K type strain sequencing project: providing services to taxonomists for standard genome sequencing and annotation.</title>
        <authorList>
            <consortium name="The Broad Institute Genomics Platform"/>
            <consortium name="The Broad Institute Genome Sequencing Center for Infectious Disease"/>
            <person name="Wu L."/>
            <person name="Ma J."/>
        </authorList>
    </citation>
    <scope>NUCLEOTIDE SEQUENCE [LARGE SCALE GENOMIC DNA]</scope>
    <source>
        <strain evidence="9">NBRC 111756</strain>
    </source>
</reference>
<gene>
    <name evidence="8" type="ORF">ACFQDL_32355</name>
</gene>
<dbReference type="InterPro" id="IPR016181">
    <property type="entry name" value="Acyl_CoA_acyltransferase"/>
</dbReference>
<proteinExistence type="inferred from homology"/>
<dbReference type="Proteomes" id="UP001596422">
    <property type="component" value="Unassembled WGS sequence"/>
</dbReference>
<comment type="caution">
    <text evidence="8">The sequence shown here is derived from an EMBL/GenBank/DDBJ whole genome shotgun (WGS) entry which is preliminary data.</text>
</comment>
<keyword evidence="9" id="KW-1185">Reference proteome</keyword>
<dbReference type="InterPro" id="IPR000182">
    <property type="entry name" value="GNAT_dom"/>
</dbReference>
<dbReference type="Gene3D" id="3.40.630.30">
    <property type="match status" value="1"/>
</dbReference>
<dbReference type="EC" id="2.3.1.-" evidence="8"/>
<evidence type="ECO:0000256" key="3">
    <source>
        <dbReference type="ARBA" id="ARBA00022649"/>
    </source>
</evidence>
<evidence type="ECO:0000256" key="5">
    <source>
        <dbReference type="ARBA" id="ARBA00023315"/>
    </source>
</evidence>
<evidence type="ECO:0000256" key="1">
    <source>
        <dbReference type="ARBA" id="ARBA00009342"/>
    </source>
</evidence>
<evidence type="ECO:0000313" key="9">
    <source>
        <dbReference type="Proteomes" id="UP001596422"/>
    </source>
</evidence>
<dbReference type="Pfam" id="PF00583">
    <property type="entry name" value="Acetyltransf_1"/>
    <property type="match status" value="1"/>
</dbReference>
<keyword evidence="3" id="KW-1277">Toxin-antitoxin system</keyword>
<comment type="similarity">
    <text evidence="1">Belongs to the acetyltransferase family. GNAT subfamily.</text>
</comment>
<evidence type="ECO:0000259" key="7">
    <source>
        <dbReference type="Pfam" id="PF00583"/>
    </source>
</evidence>
<dbReference type="PANTHER" id="PTHR36449">
    <property type="entry name" value="ACETYLTRANSFERASE-RELATED"/>
    <property type="match status" value="1"/>
</dbReference>
<dbReference type="SUPFAM" id="SSF55729">
    <property type="entry name" value="Acyl-CoA N-acyltransferases (Nat)"/>
    <property type="match status" value="1"/>
</dbReference>
<evidence type="ECO:0000256" key="2">
    <source>
        <dbReference type="ARBA" id="ARBA00022491"/>
    </source>
</evidence>
<comment type="catalytic activity">
    <reaction evidence="6">
        <text>glycyl-tRNA(Gly) + acetyl-CoA = N-acetylglycyl-tRNA(Gly) + CoA + H(+)</text>
        <dbReference type="Rhea" id="RHEA:81867"/>
        <dbReference type="Rhea" id="RHEA-COMP:9683"/>
        <dbReference type="Rhea" id="RHEA-COMP:19766"/>
        <dbReference type="ChEBI" id="CHEBI:15378"/>
        <dbReference type="ChEBI" id="CHEBI:57287"/>
        <dbReference type="ChEBI" id="CHEBI:57288"/>
        <dbReference type="ChEBI" id="CHEBI:78522"/>
        <dbReference type="ChEBI" id="CHEBI:232036"/>
    </reaction>
</comment>
<evidence type="ECO:0000256" key="6">
    <source>
        <dbReference type="ARBA" id="ARBA00049880"/>
    </source>
</evidence>
<feature type="domain" description="N-acetyltransferase" evidence="7">
    <location>
        <begin position="62"/>
        <end position="122"/>
    </location>
</feature>
<sequence>MNQFLARFACRDMKLGISATWGLPTDEAAAEEKTRLAAYYTLASATVTRDQIPEKKLPPYAIPVTLLAKLAVDVRYQNQGLGEKSLISALRHAVRLSDTGLPAVGVTLDVLNDAALRFYQQFEIFEPFTRDPMRLFVPMRVLREI</sequence>
<dbReference type="PANTHER" id="PTHR36449:SF1">
    <property type="entry name" value="ACETYLTRANSFERASE"/>
    <property type="match status" value="1"/>
</dbReference>
<keyword evidence="5 8" id="KW-0012">Acyltransferase</keyword>
<name>A0ABW2A9U9_9GAMM</name>
<evidence type="ECO:0000256" key="4">
    <source>
        <dbReference type="ARBA" id="ARBA00022679"/>
    </source>
</evidence>
<protein>
    <submittedName>
        <fullName evidence="8">GNAT family N-acetyltransferase</fullName>
        <ecNumber evidence="8">2.3.1.-</ecNumber>
    </submittedName>
</protein>
<evidence type="ECO:0000313" key="8">
    <source>
        <dbReference type="EMBL" id="MFC6674288.1"/>
    </source>
</evidence>